<gene>
    <name evidence="2" type="ORF">LXT13_27355</name>
</gene>
<name>A0ABS8XZR6_9BURK</name>
<dbReference type="Proteomes" id="UP001200741">
    <property type="component" value="Unassembled WGS sequence"/>
</dbReference>
<evidence type="ECO:0000313" key="3">
    <source>
        <dbReference type="Proteomes" id="UP001200741"/>
    </source>
</evidence>
<keyword evidence="3" id="KW-1185">Reference proteome</keyword>
<protein>
    <submittedName>
        <fullName evidence="2">Uncharacterized protein</fullName>
    </submittedName>
</protein>
<evidence type="ECO:0000256" key="1">
    <source>
        <dbReference type="SAM" id="Phobius"/>
    </source>
</evidence>
<reference evidence="2 3" key="1">
    <citation type="submission" date="2021-12" db="EMBL/GenBank/DDBJ databases">
        <title>Genome seq of P8.</title>
        <authorList>
            <person name="Seo T."/>
        </authorList>
    </citation>
    <scope>NUCLEOTIDE SEQUENCE [LARGE SCALE GENOMIC DNA]</scope>
    <source>
        <strain evidence="2 3">P8</strain>
    </source>
</reference>
<keyword evidence="1" id="KW-0812">Transmembrane</keyword>
<comment type="caution">
    <text evidence="2">The sequence shown here is derived from an EMBL/GenBank/DDBJ whole genome shotgun (WGS) entry which is preliminary data.</text>
</comment>
<feature type="transmembrane region" description="Helical" evidence="1">
    <location>
        <begin position="21"/>
        <end position="42"/>
    </location>
</feature>
<organism evidence="2 3">
    <name type="scientific">Pelomonas cellulosilytica</name>
    <dbReference type="NCBI Taxonomy" id="2906762"/>
    <lineage>
        <taxon>Bacteria</taxon>
        <taxon>Pseudomonadati</taxon>
        <taxon>Pseudomonadota</taxon>
        <taxon>Betaproteobacteria</taxon>
        <taxon>Burkholderiales</taxon>
        <taxon>Sphaerotilaceae</taxon>
        <taxon>Roseateles</taxon>
    </lineage>
</organism>
<dbReference type="RefSeq" id="WP_233375533.1">
    <property type="nucleotide sequence ID" value="NZ_JAJTWU010000017.1"/>
</dbReference>
<dbReference type="EMBL" id="JAJTWU010000017">
    <property type="protein sequence ID" value="MCE4558107.1"/>
    <property type="molecule type" value="Genomic_DNA"/>
</dbReference>
<evidence type="ECO:0000313" key="2">
    <source>
        <dbReference type="EMBL" id="MCE4558107.1"/>
    </source>
</evidence>
<keyword evidence="1" id="KW-0472">Membrane</keyword>
<sequence>MRHHPHATASSRAPARQLQRGLGWLVFSSGSLVMLTGLLHTLRVSH</sequence>
<proteinExistence type="predicted"/>
<accession>A0ABS8XZR6</accession>
<keyword evidence="1" id="KW-1133">Transmembrane helix</keyword>